<evidence type="ECO:0000313" key="5">
    <source>
        <dbReference type="Proteomes" id="UP000824890"/>
    </source>
</evidence>
<organism evidence="4 5">
    <name type="scientific">Brassica napus</name>
    <name type="common">Rape</name>
    <dbReference type="NCBI Taxonomy" id="3708"/>
    <lineage>
        <taxon>Eukaryota</taxon>
        <taxon>Viridiplantae</taxon>
        <taxon>Streptophyta</taxon>
        <taxon>Embryophyta</taxon>
        <taxon>Tracheophyta</taxon>
        <taxon>Spermatophyta</taxon>
        <taxon>Magnoliopsida</taxon>
        <taxon>eudicotyledons</taxon>
        <taxon>Gunneridae</taxon>
        <taxon>Pentapetalae</taxon>
        <taxon>rosids</taxon>
        <taxon>malvids</taxon>
        <taxon>Brassicales</taxon>
        <taxon>Brassicaceae</taxon>
        <taxon>Brassiceae</taxon>
        <taxon>Brassica</taxon>
    </lineage>
</organism>
<dbReference type="PANTHER" id="PTHR13242:SF0">
    <property type="entry name" value="EUKARYOTIC TRANSLATION INITIATION FACTOR 3 SUBUNIT L"/>
    <property type="match status" value="1"/>
</dbReference>
<gene>
    <name evidence="4" type="ORF">HID58_049592</name>
</gene>
<evidence type="ECO:0000256" key="2">
    <source>
        <dbReference type="ARBA" id="ARBA00022540"/>
    </source>
</evidence>
<dbReference type="Pfam" id="PF10255">
    <property type="entry name" value="Paf67"/>
    <property type="match status" value="2"/>
</dbReference>
<keyword evidence="5" id="KW-1185">Reference proteome</keyword>
<dbReference type="EMBL" id="JAGKQM010000012">
    <property type="protein sequence ID" value="KAH0900024.1"/>
    <property type="molecule type" value="Genomic_DNA"/>
</dbReference>
<dbReference type="PANTHER" id="PTHR13242">
    <property type="entry name" value="EUKARYOTIC TRANSLATION INITIATION FACTOR 3"/>
    <property type="match status" value="1"/>
</dbReference>
<keyword evidence="2" id="KW-0396">Initiation factor</keyword>
<evidence type="ECO:0000256" key="1">
    <source>
        <dbReference type="ARBA" id="ARBA00022490"/>
    </source>
</evidence>
<comment type="caution">
    <text evidence="4">The sequence shown here is derived from an EMBL/GenBank/DDBJ whole genome shotgun (WGS) entry which is preliminary data.</text>
</comment>
<evidence type="ECO:0008006" key="6">
    <source>
        <dbReference type="Google" id="ProtNLM"/>
    </source>
</evidence>
<keyword evidence="1" id="KW-0963">Cytoplasm</keyword>
<accession>A0ABQ8B5F0</accession>
<dbReference type="Proteomes" id="UP000824890">
    <property type="component" value="Unassembled WGS sequence"/>
</dbReference>
<evidence type="ECO:0000256" key="3">
    <source>
        <dbReference type="ARBA" id="ARBA00022917"/>
    </source>
</evidence>
<name>A0ABQ8B5F0_BRANA</name>
<protein>
    <recommendedName>
        <fullName evidence="6">PCI domain-containing protein</fullName>
    </recommendedName>
</protein>
<keyword evidence="3" id="KW-0648">Protein biosynthesis</keyword>
<feature type="non-terminal residue" evidence="4">
    <location>
        <position position="1"/>
    </location>
</feature>
<dbReference type="InterPro" id="IPR019382">
    <property type="entry name" value="eIF3l"/>
</dbReference>
<proteinExistence type="predicted"/>
<sequence length="314" mass="36143">AWNVYGVLNFLQALVEKSNIVKILEQEKEGLEQFTATDGYDYSGGSNVLKVPGYFSMVGLLRVHCLLGDYHTGLKWLQPIDITQQCVYTNSPLHLQDKAVPPKVTAVAPKYEQLLKKNEQMYALHAVCLSLCPQTELVDESVNSQLREKYGEKMMRMQRFDDEAFGVYDELFSYACPKFITPSAPSFEEPLVNYNQDAYRLQLKMFLYEVRNHVHIQVRTFLKVYSSISLGKLANYMELDEPTLRTILLTYKHKTHSVGYDGKIISNADIDFDINDDMMDVVETKPTKQYGDFFLRQIAKLEGVINDMDRIKLE</sequence>
<evidence type="ECO:0000313" key="4">
    <source>
        <dbReference type="EMBL" id="KAH0900024.1"/>
    </source>
</evidence>
<reference evidence="4 5" key="1">
    <citation type="submission" date="2021-05" db="EMBL/GenBank/DDBJ databases">
        <title>Genome Assembly of Synthetic Allotetraploid Brassica napus Reveals Homoeologous Exchanges between Subgenomes.</title>
        <authorList>
            <person name="Davis J.T."/>
        </authorList>
    </citation>
    <scope>NUCLEOTIDE SEQUENCE [LARGE SCALE GENOMIC DNA]</scope>
    <source>
        <strain evidence="5">cv. Da-Ae</strain>
        <tissue evidence="4">Seedling</tissue>
    </source>
</reference>